<dbReference type="UniPathway" id="UPA00109">
    <property type="reaction ID" value="UER00180"/>
</dbReference>
<evidence type="ECO:0000256" key="5">
    <source>
        <dbReference type="ARBA" id="ARBA00022840"/>
    </source>
</evidence>
<evidence type="ECO:0000259" key="9">
    <source>
        <dbReference type="Pfam" id="PF03727"/>
    </source>
</evidence>
<dbReference type="GO" id="GO:0005739">
    <property type="term" value="C:mitochondrion"/>
    <property type="evidence" value="ECO:0007669"/>
    <property type="project" value="TreeGrafter"/>
</dbReference>
<dbReference type="Pfam" id="PF03727">
    <property type="entry name" value="Hexokinase_2"/>
    <property type="match status" value="1"/>
</dbReference>
<dbReference type="GO" id="GO:0006096">
    <property type="term" value="P:glycolytic process"/>
    <property type="evidence" value="ECO:0007669"/>
    <property type="project" value="UniProtKB-UniPathway"/>
</dbReference>
<dbReference type="Proteomes" id="UP000020467">
    <property type="component" value="Unassembled WGS sequence"/>
</dbReference>
<dbReference type="GO" id="GO:0019158">
    <property type="term" value="F:mannokinase activity"/>
    <property type="evidence" value="ECO:0007669"/>
    <property type="project" value="TreeGrafter"/>
</dbReference>
<dbReference type="STRING" id="1445577.A0A010R1Q0"/>
<dbReference type="GO" id="GO:0001678">
    <property type="term" value="P:intracellular glucose homeostasis"/>
    <property type="evidence" value="ECO:0007669"/>
    <property type="project" value="InterPro"/>
</dbReference>
<dbReference type="EMBL" id="JARH01000012">
    <property type="protein sequence ID" value="EXF86477.1"/>
    <property type="molecule type" value="Genomic_DNA"/>
</dbReference>
<dbReference type="GO" id="GO:0005829">
    <property type="term" value="C:cytosol"/>
    <property type="evidence" value="ECO:0007669"/>
    <property type="project" value="TreeGrafter"/>
</dbReference>
<name>A0A010R1Q0_9PEZI</name>
<dbReference type="InterPro" id="IPR043129">
    <property type="entry name" value="ATPase_NBD"/>
</dbReference>
<dbReference type="GO" id="GO:0005524">
    <property type="term" value="F:ATP binding"/>
    <property type="evidence" value="ECO:0007669"/>
    <property type="project" value="UniProtKB-UniRule"/>
</dbReference>
<evidence type="ECO:0000256" key="4">
    <source>
        <dbReference type="ARBA" id="ARBA00022777"/>
    </source>
</evidence>
<dbReference type="eggNOG" id="KOG1369">
    <property type="taxonomic scope" value="Eukaryota"/>
</dbReference>
<dbReference type="GO" id="GO:0006006">
    <property type="term" value="P:glucose metabolic process"/>
    <property type="evidence" value="ECO:0007669"/>
    <property type="project" value="TreeGrafter"/>
</dbReference>
<dbReference type="HOGENOM" id="CLU_014393_4_0_1"/>
<dbReference type="InterPro" id="IPR022673">
    <property type="entry name" value="Hexokinase_C"/>
</dbReference>
<dbReference type="Gene3D" id="3.40.367.20">
    <property type="match status" value="1"/>
</dbReference>
<dbReference type="GO" id="GO:0006013">
    <property type="term" value="P:mannose metabolic process"/>
    <property type="evidence" value="ECO:0007669"/>
    <property type="project" value="TreeGrafter"/>
</dbReference>
<dbReference type="GO" id="GO:0008865">
    <property type="term" value="F:fructokinase activity"/>
    <property type="evidence" value="ECO:0007669"/>
    <property type="project" value="TreeGrafter"/>
</dbReference>
<gene>
    <name evidence="10" type="ORF">CFIO01_00174</name>
</gene>
<dbReference type="PRINTS" id="PR00475">
    <property type="entry name" value="HEXOKINASE"/>
</dbReference>
<keyword evidence="5 6" id="KW-0067">ATP-binding</keyword>
<keyword evidence="11" id="KW-1185">Reference proteome</keyword>
<dbReference type="KEGG" id="cfj:CFIO01_00174"/>
<dbReference type="GO" id="GO:0005536">
    <property type="term" value="F:D-glucose binding"/>
    <property type="evidence" value="ECO:0007669"/>
    <property type="project" value="InterPro"/>
</dbReference>
<sequence>MDPGSALQHFLQPLQVDAHKIHTLSGLFLSNFKDLALHAQDQFLSTPISESILRNVSQEGRGRHLAIDIGGTNLRVGLVELGRKYATNANKTTSSSPKPIGTSSSSTLKLKEEAWPIDDRVKADAKGDPQLLFDWIGARIASVVRNARKESLLPDDDESIPMGITFSFPMIQRSIADAQIMTMGKGFSIKGYAMLGPLLISGYDKARNAQSNGIHSSPLPPIHAAAISNDSVSTLITFIYLFDEFKSKPNSKSKSESQSPSLIIKKASMGLIVGTGCNATISLPLTALGPGKWPEAVSTLPGEPAGHIRIAVNTEWSIRGTAPPLRELGFITAWDTALDEALVGPGEIAGFQPLEYMTAGRYLGELGRLVLVDYLRTVLGFDESSLPEGLLTRYALTTTFLSHFKPADDNPSDPSPLQSKLEKQFPVGEVEAGTGPSPPFQWTPTIAAALYHIAKAIEIRAAGIVAAATFALLKFAEDIPPPVSKGHHHHHLHENHQHENHHHHQQKQGIPPSMELGVGYTGGCISHFQDYLADTQDFLDKIVKLEYCAGGLESQSPLPVRIVLSPCHDGGIKGAGILVAATRKTLRQET</sequence>
<dbReference type="InterPro" id="IPR022672">
    <property type="entry name" value="Hexokinase_N"/>
</dbReference>
<accession>A0A010R1Q0</accession>
<dbReference type="AlphaFoldDB" id="A0A010R1Q0"/>
<dbReference type="Gene3D" id="3.30.420.40">
    <property type="match status" value="1"/>
</dbReference>
<evidence type="ECO:0000256" key="7">
    <source>
        <dbReference type="SAM" id="MobiDB-lite"/>
    </source>
</evidence>
<feature type="region of interest" description="Disordered" evidence="7">
    <location>
        <begin position="483"/>
        <end position="513"/>
    </location>
</feature>
<proteinExistence type="inferred from homology"/>
<evidence type="ECO:0000256" key="1">
    <source>
        <dbReference type="ARBA" id="ARBA00009225"/>
    </source>
</evidence>
<reference evidence="10 11" key="1">
    <citation type="submission" date="2014-02" db="EMBL/GenBank/DDBJ databases">
        <title>The genome sequence of Colletotrichum fioriniae PJ7.</title>
        <authorList>
            <person name="Baroncelli R."/>
            <person name="Thon M.R."/>
        </authorList>
    </citation>
    <scope>NUCLEOTIDE SEQUENCE [LARGE SCALE GENOMIC DNA]</scope>
    <source>
        <strain evidence="10 11">PJ7</strain>
    </source>
</reference>
<dbReference type="SUPFAM" id="SSF53067">
    <property type="entry name" value="Actin-like ATPase domain"/>
    <property type="match status" value="2"/>
</dbReference>
<dbReference type="GO" id="GO:0004340">
    <property type="term" value="F:glucokinase activity"/>
    <property type="evidence" value="ECO:0007669"/>
    <property type="project" value="TreeGrafter"/>
</dbReference>
<dbReference type="InterPro" id="IPR001312">
    <property type="entry name" value="Hexokinase"/>
</dbReference>
<comment type="caution">
    <text evidence="10">The sequence shown here is derived from an EMBL/GenBank/DDBJ whole genome shotgun (WGS) entry which is preliminary data.</text>
</comment>
<evidence type="ECO:0000256" key="3">
    <source>
        <dbReference type="ARBA" id="ARBA00022741"/>
    </source>
</evidence>
<dbReference type="OrthoDB" id="419537at2759"/>
<feature type="domain" description="Hexokinase C-terminal" evidence="9">
    <location>
        <begin position="269"/>
        <end position="580"/>
    </location>
</feature>
<evidence type="ECO:0000313" key="10">
    <source>
        <dbReference type="EMBL" id="EXF86477.1"/>
    </source>
</evidence>
<keyword evidence="2 6" id="KW-0808">Transferase</keyword>
<dbReference type="PANTHER" id="PTHR19443">
    <property type="entry name" value="HEXOKINASE"/>
    <property type="match status" value="1"/>
</dbReference>
<dbReference type="PANTHER" id="PTHR19443:SF29">
    <property type="entry name" value="PHOSPHOTRANSFERASE"/>
    <property type="match status" value="1"/>
</dbReference>
<evidence type="ECO:0000256" key="2">
    <source>
        <dbReference type="ARBA" id="ARBA00022679"/>
    </source>
</evidence>
<protein>
    <recommendedName>
        <fullName evidence="6">Phosphotransferase</fullName>
        <ecNumber evidence="6">2.7.1.-</ecNumber>
    </recommendedName>
</protein>
<organism evidence="10 11">
    <name type="scientific">Colletotrichum fioriniae PJ7</name>
    <dbReference type="NCBI Taxonomy" id="1445577"/>
    <lineage>
        <taxon>Eukaryota</taxon>
        <taxon>Fungi</taxon>
        <taxon>Dikarya</taxon>
        <taxon>Ascomycota</taxon>
        <taxon>Pezizomycotina</taxon>
        <taxon>Sordariomycetes</taxon>
        <taxon>Hypocreomycetidae</taxon>
        <taxon>Glomerellales</taxon>
        <taxon>Glomerellaceae</taxon>
        <taxon>Colletotrichum</taxon>
        <taxon>Colletotrichum acutatum species complex</taxon>
    </lineage>
</organism>
<feature type="compositionally biased region" description="Basic residues" evidence="7">
    <location>
        <begin position="485"/>
        <end position="506"/>
    </location>
</feature>
<evidence type="ECO:0000313" key="11">
    <source>
        <dbReference type="Proteomes" id="UP000020467"/>
    </source>
</evidence>
<dbReference type="PROSITE" id="PS51748">
    <property type="entry name" value="HEXOKINASE_2"/>
    <property type="match status" value="1"/>
</dbReference>
<dbReference type="Pfam" id="PF00349">
    <property type="entry name" value="Hexokinase_1"/>
    <property type="match status" value="1"/>
</dbReference>
<keyword evidence="3 6" id="KW-0547">Nucleotide-binding</keyword>
<comment type="similarity">
    <text evidence="1 6">Belongs to the hexokinase family.</text>
</comment>
<keyword evidence="4 6" id="KW-0418">Kinase</keyword>
<feature type="domain" description="Hexokinase N-terminal" evidence="8">
    <location>
        <begin position="7"/>
        <end position="240"/>
    </location>
</feature>
<dbReference type="EC" id="2.7.1.-" evidence="6"/>
<keyword evidence="6" id="KW-0324">Glycolysis</keyword>
<evidence type="ECO:0000259" key="8">
    <source>
        <dbReference type="Pfam" id="PF00349"/>
    </source>
</evidence>
<evidence type="ECO:0000256" key="6">
    <source>
        <dbReference type="RuleBase" id="RU362007"/>
    </source>
</evidence>